<dbReference type="EMBL" id="JAGKQM010000005">
    <property type="protein sequence ID" value="KAH0925910.1"/>
    <property type="molecule type" value="Genomic_DNA"/>
</dbReference>
<protein>
    <submittedName>
        <fullName evidence="2">Uncharacterized protein</fullName>
    </submittedName>
</protein>
<reference evidence="2 3" key="1">
    <citation type="submission" date="2021-05" db="EMBL/GenBank/DDBJ databases">
        <title>Genome Assembly of Synthetic Allotetraploid Brassica napus Reveals Homoeologous Exchanges between Subgenomes.</title>
        <authorList>
            <person name="Davis J.T."/>
        </authorList>
    </citation>
    <scope>NUCLEOTIDE SEQUENCE [LARGE SCALE GENOMIC DNA]</scope>
    <source>
        <strain evidence="3">cv. Da-Ae</strain>
        <tissue evidence="2">Seedling</tissue>
    </source>
</reference>
<sequence>MAPCHLRPTSTCKVSVFSVALFYSADEDSSVTVSLQNNGVLSDHAPQTVVTRLLCFWEAGNVRKGGVLIWIDMLFTSALLQGSIFAHRLNMFKHLLKDDFIYDVSGFDVTRGNNHFKRKDSPVAIPFINNTKLVEPTVGPPPIPLELFRFHSYEQLHALETQTLSFSALSSFPSVSSRQPAMTLLTPQTIQRIMANICIDGSAYVRLDAYFSVPAPMVKLSTTHTSITCVAVPKNQTAPPTETTTTAQVTVGDSSATEQHVAAAERTLKKPRKA</sequence>
<accession>A0ABQ8D942</accession>
<evidence type="ECO:0000313" key="2">
    <source>
        <dbReference type="EMBL" id="KAH0925910.1"/>
    </source>
</evidence>
<name>A0ABQ8D942_BRANA</name>
<feature type="region of interest" description="Disordered" evidence="1">
    <location>
        <begin position="251"/>
        <end position="274"/>
    </location>
</feature>
<gene>
    <name evidence="2" type="ORF">HID58_018166</name>
</gene>
<proteinExistence type="predicted"/>
<evidence type="ECO:0000313" key="3">
    <source>
        <dbReference type="Proteomes" id="UP000824890"/>
    </source>
</evidence>
<comment type="caution">
    <text evidence="2">The sequence shown here is derived from an EMBL/GenBank/DDBJ whole genome shotgun (WGS) entry which is preliminary data.</text>
</comment>
<dbReference type="Proteomes" id="UP000824890">
    <property type="component" value="Unassembled WGS sequence"/>
</dbReference>
<keyword evidence="3" id="KW-1185">Reference proteome</keyword>
<evidence type="ECO:0000256" key="1">
    <source>
        <dbReference type="SAM" id="MobiDB-lite"/>
    </source>
</evidence>
<organism evidence="2 3">
    <name type="scientific">Brassica napus</name>
    <name type="common">Rape</name>
    <dbReference type="NCBI Taxonomy" id="3708"/>
    <lineage>
        <taxon>Eukaryota</taxon>
        <taxon>Viridiplantae</taxon>
        <taxon>Streptophyta</taxon>
        <taxon>Embryophyta</taxon>
        <taxon>Tracheophyta</taxon>
        <taxon>Spermatophyta</taxon>
        <taxon>Magnoliopsida</taxon>
        <taxon>eudicotyledons</taxon>
        <taxon>Gunneridae</taxon>
        <taxon>Pentapetalae</taxon>
        <taxon>rosids</taxon>
        <taxon>malvids</taxon>
        <taxon>Brassicales</taxon>
        <taxon>Brassicaceae</taxon>
        <taxon>Brassiceae</taxon>
        <taxon>Brassica</taxon>
    </lineage>
</organism>